<dbReference type="AlphaFoldDB" id="A0A7X4KP67"/>
<keyword evidence="2" id="KW-1185">Reference proteome</keyword>
<accession>A0A7X4KP67</accession>
<evidence type="ECO:0008006" key="3">
    <source>
        <dbReference type="Google" id="ProtNLM"/>
    </source>
</evidence>
<evidence type="ECO:0000313" key="1">
    <source>
        <dbReference type="EMBL" id="MYN08861.1"/>
    </source>
</evidence>
<proteinExistence type="predicted"/>
<sequence>MVTKTAAILISGALLAGCAGRQIPQTPYSPVPVANNFPTSNQYTLQATAHWAAIAQHIEQGLAADLKKSPTRPFFIAEPPPQASPFQRALSAQLVSALVRDGHVVSRTPAGSFKIDIDVQALTFAPGRTQYRYPGEPTAIAAGVLALTAIKPVAGVIAGVAAYDAYQYQHAKFDAGATPQTELLVTVSVSDQYRYYARNSSAYYVADSDRTLYGIPPEAPPESKLLKTFQVKGDR</sequence>
<dbReference type="Proteomes" id="UP000450676">
    <property type="component" value="Unassembled WGS sequence"/>
</dbReference>
<dbReference type="EMBL" id="WWCU01000017">
    <property type="protein sequence ID" value="MYN08861.1"/>
    <property type="molecule type" value="Genomic_DNA"/>
</dbReference>
<reference evidence="1 2" key="1">
    <citation type="submission" date="2019-12" db="EMBL/GenBank/DDBJ databases">
        <title>Novel species isolated from a subtropical stream in China.</title>
        <authorList>
            <person name="Lu H."/>
        </authorList>
    </citation>
    <scope>NUCLEOTIDE SEQUENCE [LARGE SCALE GENOMIC DNA]</scope>
    <source>
        <strain evidence="1 2">FT127W</strain>
    </source>
</reference>
<organism evidence="1 2">
    <name type="scientific">Pseudoduganella aquatica</name>
    <dbReference type="NCBI Taxonomy" id="2660641"/>
    <lineage>
        <taxon>Bacteria</taxon>
        <taxon>Pseudomonadati</taxon>
        <taxon>Pseudomonadota</taxon>
        <taxon>Betaproteobacteria</taxon>
        <taxon>Burkholderiales</taxon>
        <taxon>Oxalobacteraceae</taxon>
        <taxon>Telluria group</taxon>
        <taxon>Pseudoduganella</taxon>
    </lineage>
</organism>
<dbReference type="PROSITE" id="PS51257">
    <property type="entry name" value="PROKAR_LIPOPROTEIN"/>
    <property type="match status" value="1"/>
</dbReference>
<name>A0A7X4KP67_9BURK</name>
<protein>
    <recommendedName>
        <fullName evidence="3">DUF3313 family protein</fullName>
    </recommendedName>
</protein>
<gene>
    <name evidence="1" type="ORF">GTP77_16140</name>
</gene>
<comment type="caution">
    <text evidence="1">The sequence shown here is derived from an EMBL/GenBank/DDBJ whole genome shotgun (WGS) entry which is preliminary data.</text>
</comment>
<dbReference type="RefSeq" id="WP_161073167.1">
    <property type="nucleotide sequence ID" value="NZ_WWCU01000017.1"/>
</dbReference>
<evidence type="ECO:0000313" key="2">
    <source>
        <dbReference type="Proteomes" id="UP000450676"/>
    </source>
</evidence>